<protein>
    <submittedName>
        <fullName evidence="1">Uncharacterized protein</fullName>
    </submittedName>
</protein>
<accession>A0ABN8I2N2</accession>
<evidence type="ECO:0000313" key="2">
    <source>
        <dbReference type="Proteomes" id="UP000837857"/>
    </source>
</evidence>
<proteinExistence type="predicted"/>
<sequence length="142" mass="15806">MVVEESKPSRSVSPHLRPYLFAKAAKPMWVLWERRGGRAGRDGTPQFMIAPRQGVNERSPLPFIKITLPIDGCGGLVSLLTAPLDLAVTRTQVILRSPVTKGKRERALPCHKSVRRQRQMRCAGDVPGCRRVSFQLQSSTTC</sequence>
<organism evidence="1 2">
    <name type="scientific">Iphiclides podalirius</name>
    <name type="common">scarce swallowtail</name>
    <dbReference type="NCBI Taxonomy" id="110791"/>
    <lineage>
        <taxon>Eukaryota</taxon>
        <taxon>Metazoa</taxon>
        <taxon>Ecdysozoa</taxon>
        <taxon>Arthropoda</taxon>
        <taxon>Hexapoda</taxon>
        <taxon>Insecta</taxon>
        <taxon>Pterygota</taxon>
        <taxon>Neoptera</taxon>
        <taxon>Endopterygota</taxon>
        <taxon>Lepidoptera</taxon>
        <taxon>Glossata</taxon>
        <taxon>Ditrysia</taxon>
        <taxon>Papilionoidea</taxon>
        <taxon>Papilionidae</taxon>
        <taxon>Papilioninae</taxon>
        <taxon>Iphiclides</taxon>
    </lineage>
</organism>
<reference evidence="1" key="1">
    <citation type="submission" date="2022-03" db="EMBL/GenBank/DDBJ databases">
        <authorList>
            <person name="Martin H S."/>
        </authorList>
    </citation>
    <scope>NUCLEOTIDE SEQUENCE</scope>
</reference>
<dbReference type="EMBL" id="OW152829">
    <property type="protein sequence ID" value="CAH2047346.1"/>
    <property type="molecule type" value="Genomic_DNA"/>
</dbReference>
<feature type="non-terminal residue" evidence="1">
    <location>
        <position position="142"/>
    </location>
</feature>
<keyword evidence="2" id="KW-1185">Reference proteome</keyword>
<dbReference type="Proteomes" id="UP000837857">
    <property type="component" value="Chromosome 17"/>
</dbReference>
<evidence type="ECO:0000313" key="1">
    <source>
        <dbReference type="EMBL" id="CAH2047346.1"/>
    </source>
</evidence>
<name>A0ABN8I2N2_9NEOP</name>
<gene>
    <name evidence="1" type="ORF">IPOD504_LOCUS5733</name>
</gene>